<evidence type="ECO:0000259" key="7">
    <source>
        <dbReference type="Pfam" id="PF01545"/>
    </source>
</evidence>
<dbReference type="InterPro" id="IPR002524">
    <property type="entry name" value="Cation_efflux"/>
</dbReference>
<evidence type="ECO:0000313" key="8">
    <source>
        <dbReference type="EMBL" id="MDO7906776.1"/>
    </source>
</evidence>
<feature type="domain" description="Cation efflux protein transmembrane" evidence="7">
    <location>
        <begin position="17"/>
        <end position="228"/>
    </location>
</feature>
<keyword evidence="2" id="KW-0813">Transport</keyword>
<dbReference type="EMBL" id="JAUQTB010000004">
    <property type="protein sequence ID" value="MDO7906776.1"/>
    <property type="molecule type" value="Genomic_DNA"/>
</dbReference>
<accession>A0ABT9CGH0</accession>
<dbReference type="NCBIfam" id="TIGR01297">
    <property type="entry name" value="CDF"/>
    <property type="match status" value="1"/>
</dbReference>
<gene>
    <name evidence="8" type="ORF">Q5741_10105</name>
</gene>
<dbReference type="SUPFAM" id="SSF161111">
    <property type="entry name" value="Cation efflux protein transmembrane domain-like"/>
    <property type="match status" value="1"/>
</dbReference>
<evidence type="ECO:0000256" key="4">
    <source>
        <dbReference type="ARBA" id="ARBA00022989"/>
    </source>
</evidence>
<evidence type="ECO:0000256" key="3">
    <source>
        <dbReference type="ARBA" id="ARBA00022692"/>
    </source>
</evidence>
<evidence type="ECO:0000256" key="6">
    <source>
        <dbReference type="SAM" id="Phobius"/>
    </source>
</evidence>
<keyword evidence="9" id="KW-1185">Reference proteome</keyword>
<dbReference type="InterPro" id="IPR058533">
    <property type="entry name" value="Cation_efflux_TM"/>
</dbReference>
<evidence type="ECO:0000256" key="5">
    <source>
        <dbReference type="ARBA" id="ARBA00023136"/>
    </source>
</evidence>
<comment type="subcellular location">
    <subcellularLocation>
        <location evidence="1">Membrane</location>
        <topology evidence="1">Multi-pass membrane protein</topology>
    </subcellularLocation>
</comment>
<evidence type="ECO:0000256" key="2">
    <source>
        <dbReference type="ARBA" id="ARBA00022448"/>
    </source>
</evidence>
<keyword evidence="4 6" id="KW-1133">Transmembrane helix</keyword>
<keyword evidence="3 6" id="KW-0812">Transmembrane</keyword>
<dbReference type="Pfam" id="PF01545">
    <property type="entry name" value="Cation_efflux"/>
    <property type="match status" value="1"/>
</dbReference>
<keyword evidence="5 6" id="KW-0472">Membrane</keyword>
<feature type="transmembrane region" description="Helical" evidence="6">
    <location>
        <begin position="116"/>
        <end position="134"/>
    </location>
</feature>
<dbReference type="InterPro" id="IPR027469">
    <property type="entry name" value="Cation_efflux_TMD_sf"/>
</dbReference>
<dbReference type="Gene3D" id="3.30.70.1350">
    <property type="entry name" value="Cation efflux protein, cytoplasmic domain"/>
    <property type="match status" value="1"/>
</dbReference>
<dbReference type="SUPFAM" id="SSF160240">
    <property type="entry name" value="Cation efflux protein cytoplasmic domain-like"/>
    <property type="match status" value="1"/>
</dbReference>
<feature type="transmembrane region" description="Helical" evidence="6">
    <location>
        <begin position="204"/>
        <end position="222"/>
    </location>
</feature>
<comment type="caution">
    <text evidence="8">The sequence shown here is derived from an EMBL/GenBank/DDBJ whole genome shotgun (WGS) entry which is preliminary data.</text>
</comment>
<organism evidence="8 9">
    <name type="scientific">Paenibacillus lacisoli</name>
    <dbReference type="NCBI Taxonomy" id="3064525"/>
    <lineage>
        <taxon>Bacteria</taxon>
        <taxon>Bacillati</taxon>
        <taxon>Bacillota</taxon>
        <taxon>Bacilli</taxon>
        <taxon>Bacillales</taxon>
        <taxon>Paenibacillaceae</taxon>
        <taxon>Paenibacillus</taxon>
    </lineage>
</organism>
<evidence type="ECO:0000256" key="1">
    <source>
        <dbReference type="ARBA" id="ARBA00004141"/>
    </source>
</evidence>
<dbReference type="InterPro" id="IPR036837">
    <property type="entry name" value="Cation_efflux_CTD_sf"/>
</dbReference>
<dbReference type="PANTHER" id="PTHR13414">
    <property type="entry name" value="HUEL-CATION TRANSPORTER"/>
    <property type="match status" value="1"/>
</dbReference>
<proteinExistence type="predicted"/>
<feature type="transmembrane region" description="Helical" evidence="6">
    <location>
        <begin position="171"/>
        <end position="192"/>
    </location>
</feature>
<reference evidence="8 9" key="1">
    <citation type="submission" date="2023-07" db="EMBL/GenBank/DDBJ databases">
        <title>Paenibacillus sp. JX-17 nov. isolated from soil.</title>
        <authorList>
            <person name="Wan Y."/>
            <person name="Liu B."/>
        </authorList>
    </citation>
    <scope>NUCLEOTIDE SEQUENCE [LARGE SCALE GENOMIC DNA]</scope>
    <source>
        <strain evidence="8 9">JX-17</strain>
    </source>
</reference>
<sequence>MGSLIETLKKGNTSSAAAALGNTGIAILKGIAASFSGSGAMFASAMHSIADAINQGFVFTGSVLAERSPSRKFPVGFGRVINIFCMAAVIVVSIMAYETILEGFHMLSHPAHASHLLLNVIVLAISIGVDGYVLTKAMREIAHETRSGAKGMAVFGSAFKNVGRAAPPTRLVFYEDLVATTGSLLALIAVVVSTFTDFKLLDGIATILIGFLMIGVVFKVGYDNMVGLIGVAAPKDIEDKVAAIILADPQVTDINRMRILQEGRTYHVEGYIELVKGLTLADADDIKFRVRDKLLTDPDISDALLAILEDNGVQNWNHEPDTDKQN</sequence>
<name>A0ABT9CGH0_9BACL</name>
<evidence type="ECO:0000313" key="9">
    <source>
        <dbReference type="Proteomes" id="UP001240171"/>
    </source>
</evidence>
<dbReference type="Proteomes" id="UP001240171">
    <property type="component" value="Unassembled WGS sequence"/>
</dbReference>
<dbReference type="PANTHER" id="PTHR13414:SF9">
    <property type="entry name" value="PROTON-COUPLED ZINC ANTIPORTER SLC30A9, MITOCHONDRIAL"/>
    <property type="match status" value="1"/>
</dbReference>
<dbReference type="InterPro" id="IPR040177">
    <property type="entry name" value="SLC30A9"/>
</dbReference>
<feature type="transmembrane region" description="Helical" evidence="6">
    <location>
        <begin position="77"/>
        <end position="96"/>
    </location>
</feature>
<dbReference type="RefSeq" id="WP_305023971.1">
    <property type="nucleotide sequence ID" value="NZ_JAUQTB010000004.1"/>
</dbReference>
<dbReference type="Gene3D" id="1.20.1510.10">
    <property type="entry name" value="Cation efflux protein transmembrane domain"/>
    <property type="match status" value="1"/>
</dbReference>
<protein>
    <submittedName>
        <fullName evidence="8">Cation diffusion facilitator family transporter</fullName>
    </submittedName>
</protein>